<dbReference type="AlphaFoldDB" id="A0A2A6FTJ0"/>
<accession>A0A2A6FTJ0</accession>
<sequence>MLDELDVVYGWFERARNTLADNILAGSIVPIGCLAQFQTLGSVADYLSVHTLQFGYRLGLVDARAVVELMADREQRGIVLSKTELRLASLRENELDEVSLLFTDSEPELRANRVANAFWRWWILRSLIDYRKSRKENPTIDMRWFQLMWGADSNEFWRRYSESGTPYSTRPSEIRALGRFTKKVVRELEEELWSAIAATKDWFDGLRDTIAHALAGCPMDVVPIPQSAKLQIFGSETDGLSFHTLQFGYRLGLVDARFIVKLMADRKQRNLPLTESELRLASLSDNELYEIPLVFNDPDTELRTNSAARAFWRWYILHLLFNEFKPELFDFRTDFAELEIAWDYGQYIDDEIEGGSPISGLLEHFQPSGRDALFFRRKARVQFFEKFEQWLSDNQPTN</sequence>
<dbReference type="Proteomes" id="UP000219994">
    <property type="component" value="Unassembled WGS sequence"/>
</dbReference>
<reference evidence="2" key="1">
    <citation type="submission" date="2017-03" db="EMBL/GenBank/DDBJ databases">
        <authorList>
            <person name="Lund M.B."/>
        </authorList>
    </citation>
    <scope>NUCLEOTIDE SEQUENCE [LARGE SCALE GENOMIC DNA]</scope>
</reference>
<organism evidence="1 2">
    <name type="scientific">Candidatus Lumbricidiphila eiseniae</name>
    <dbReference type="NCBI Taxonomy" id="1969409"/>
    <lineage>
        <taxon>Bacteria</taxon>
        <taxon>Bacillati</taxon>
        <taxon>Actinomycetota</taxon>
        <taxon>Actinomycetes</taxon>
        <taxon>Micrococcales</taxon>
        <taxon>Microbacteriaceae</taxon>
        <taxon>Candidatus Lumbricidiphila</taxon>
    </lineage>
</organism>
<dbReference type="EMBL" id="NAEP01000022">
    <property type="protein sequence ID" value="PDQ36225.1"/>
    <property type="molecule type" value="Genomic_DNA"/>
</dbReference>
<name>A0A2A6FTJ0_9MICO</name>
<evidence type="ECO:0000313" key="1">
    <source>
        <dbReference type="EMBL" id="PDQ36225.1"/>
    </source>
</evidence>
<evidence type="ECO:0000313" key="2">
    <source>
        <dbReference type="Proteomes" id="UP000219994"/>
    </source>
</evidence>
<proteinExistence type="predicted"/>
<comment type="caution">
    <text evidence="1">The sequence shown here is derived from an EMBL/GenBank/DDBJ whole genome shotgun (WGS) entry which is preliminary data.</text>
</comment>
<protein>
    <submittedName>
        <fullName evidence="1">Uncharacterized protein</fullName>
    </submittedName>
</protein>
<gene>
    <name evidence="1" type="ORF">B5766_02080</name>
</gene>